<keyword evidence="1" id="KW-1185">Reference proteome</keyword>
<sequence length="85" mass="8997">MAPSTRMFEQQMNEDTIVEATTIMIATPLCHVSTPLPLYCRLNNTSMDCQLHQGVANSLNAATSAQAICAANMVGASPKPVSCLA</sequence>
<accession>A0A915HUL4</accession>
<proteinExistence type="predicted"/>
<dbReference type="WBParaSite" id="nRc.2.0.1.t05589-RA">
    <property type="protein sequence ID" value="nRc.2.0.1.t05589-RA"/>
    <property type="gene ID" value="nRc.2.0.1.g05589"/>
</dbReference>
<evidence type="ECO:0000313" key="1">
    <source>
        <dbReference type="Proteomes" id="UP000887565"/>
    </source>
</evidence>
<protein>
    <submittedName>
        <fullName evidence="2">Uncharacterized protein</fullName>
    </submittedName>
</protein>
<dbReference type="AlphaFoldDB" id="A0A915HUL4"/>
<reference evidence="2" key="1">
    <citation type="submission" date="2022-11" db="UniProtKB">
        <authorList>
            <consortium name="WormBaseParasite"/>
        </authorList>
    </citation>
    <scope>IDENTIFICATION</scope>
</reference>
<organism evidence="1 2">
    <name type="scientific">Romanomermis culicivorax</name>
    <name type="common">Nematode worm</name>
    <dbReference type="NCBI Taxonomy" id="13658"/>
    <lineage>
        <taxon>Eukaryota</taxon>
        <taxon>Metazoa</taxon>
        <taxon>Ecdysozoa</taxon>
        <taxon>Nematoda</taxon>
        <taxon>Enoplea</taxon>
        <taxon>Dorylaimia</taxon>
        <taxon>Mermithida</taxon>
        <taxon>Mermithoidea</taxon>
        <taxon>Mermithidae</taxon>
        <taxon>Romanomermis</taxon>
    </lineage>
</organism>
<name>A0A915HUL4_ROMCU</name>
<evidence type="ECO:0000313" key="2">
    <source>
        <dbReference type="WBParaSite" id="nRc.2.0.1.t05589-RA"/>
    </source>
</evidence>
<dbReference type="Proteomes" id="UP000887565">
    <property type="component" value="Unplaced"/>
</dbReference>